<gene>
    <name evidence="9" type="ORF">NW762_013017</name>
</gene>
<keyword evidence="4" id="KW-0238">DNA-binding</keyword>
<evidence type="ECO:0000256" key="6">
    <source>
        <dbReference type="ARBA" id="ARBA00023242"/>
    </source>
</evidence>
<keyword evidence="2" id="KW-0862">Zinc</keyword>
<dbReference type="InterPro" id="IPR052360">
    <property type="entry name" value="Transcr_Regulatory_Proteins"/>
</dbReference>
<dbReference type="PANTHER" id="PTHR36206:SF12">
    <property type="entry name" value="ASPERCRYPTIN BIOSYNTHESIS CLUSTER-SPECIFIC TRANSCRIPTION REGULATOR ATNN-RELATED"/>
    <property type="match status" value="1"/>
</dbReference>
<dbReference type="InterPro" id="IPR021858">
    <property type="entry name" value="Fun_TF"/>
</dbReference>
<keyword evidence="5" id="KW-0804">Transcription</keyword>
<dbReference type="InterPro" id="IPR001138">
    <property type="entry name" value="Zn2Cys6_DnaBD"/>
</dbReference>
<dbReference type="EMBL" id="JAOQAZ010000038">
    <property type="protein sequence ID" value="KAJ4247808.1"/>
    <property type="molecule type" value="Genomic_DNA"/>
</dbReference>
<dbReference type="OrthoDB" id="3598904at2759"/>
<dbReference type="Pfam" id="PF11951">
    <property type="entry name" value="Fungal_trans_2"/>
    <property type="match status" value="1"/>
</dbReference>
<feature type="transmembrane region" description="Helical" evidence="7">
    <location>
        <begin position="212"/>
        <end position="239"/>
    </location>
</feature>
<evidence type="ECO:0000256" key="3">
    <source>
        <dbReference type="ARBA" id="ARBA00023015"/>
    </source>
</evidence>
<dbReference type="InterPro" id="IPR036864">
    <property type="entry name" value="Zn2-C6_fun-type_DNA-bd_sf"/>
</dbReference>
<keyword evidence="3" id="KW-0805">Transcription regulation</keyword>
<accession>A0A9W8V872</accession>
<feature type="transmembrane region" description="Helical" evidence="7">
    <location>
        <begin position="88"/>
        <end position="108"/>
    </location>
</feature>
<dbReference type="AlphaFoldDB" id="A0A9W8V872"/>
<reference evidence="9" key="1">
    <citation type="submission" date="2022-09" db="EMBL/GenBank/DDBJ databases">
        <title>Fusarium specimens isolated from Avocado Roots.</title>
        <authorList>
            <person name="Stajich J."/>
            <person name="Roper C."/>
            <person name="Heimlech-Rivalta G."/>
        </authorList>
    </citation>
    <scope>NUCLEOTIDE SEQUENCE</scope>
    <source>
        <strain evidence="9">CF00136</strain>
    </source>
</reference>
<organism evidence="9 10">
    <name type="scientific">Fusarium torreyae</name>
    <dbReference type="NCBI Taxonomy" id="1237075"/>
    <lineage>
        <taxon>Eukaryota</taxon>
        <taxon>Fungi</taxon>
        <taxon>Dikarya</taxon>
        <taxon>Ascomycota</taxon>
        <taxon>Pezizomycotina</taxon>
        <taxon>Sordariomycetes</taxon>
        <taxon>Hypocreomycetidae</taxon>
        <taxon>Hypocreales</taxon>
        <taxon>Nectriaceae</taxon>
        <taxon>Fusarium</taxon>
    </lineage>
</organism>
<proteinExistence type="predicted"/>
<evidence type="ECO:0000313" key="9">
    <source>
        <dbReference type="EMBL" id="KAJ4247808.1"/>
    </source>
</evidence>
<sequence>MRGVEAVGLILSAVPIFLGGSGSAHVAAKWCKRWFFRNIEVLFTDGIFVMLLLNIIPGGHAAMQRIEKAISSSDEELSRLREPLSSSLNMVAVAGAIVAQIAITGLSLNSMTQAHWTAPAFLVASLVFGTISVYVSFVLQQEINGLFKPVDFVGWLSRLNSDEASRVPVWVPRRFAPPLRRIATGLSVSTVQQATSNTQLEQGMVNREPSPVAAIMLAAPSGLLGLSLNAFLIGFGIYLGCVHGGNLIPEYGKRGSLGILIFYIVAVIVVRRVKCDEARPACTRCTSTGRKCDGYQMNIPSPDSSSPKSAISSPASIISTYTTGPEARSFQFFIEKTLVNFQTFFPDDLWNTRVLQVAQSAECIKNAVVALAYYHELYLSHQQWQQLESVPALKHYNLAIKELLSPSSETLSQGHILVLSCLIFICIELLQGKTDSAISLFKYGCNMIQQFRKSAASTRKSGACRYSDAEVTLRLAEACLKRIAAQLLMLMGDVDPDLWLSFHTTFNDKLILPETSFASLADAREALVPILVKQASPGLKGKPTRDIMAHSAEIDKWGRSFDGLMTEYNRNERVLSDAESRAIALLQLHRRYLEVNVAKYIHGQGDPCFWDCFTAEFDEIVSYAVIAAGLDKNYTQRNWSTDSSPKAYFHVDLGFTSVLVSIIARCRDPFVRRRAIAVMLADRVQEGVFNGSQSARVAARVMELEEGRSGKEVKCSSDIPERARVRTIRVHLTGSENRMARIVYGFDRGCWEE</sequence>
<keyword evidence="7" id="KW-0472">Membrane</keyword>
<evidence type="ECO:0000256" key="1">
    <source>
        <dbReference type="ARBA" id="ARBA00022723"/>
    </source>
</evidence>
<keyword evidence="10" id="KW-1185">Reference proteome</keyword>
<dbReference type="GO" id="GO:0003677">
    <property type="term" value="F:DNA binding"/>
    <property type="evidence" value="ECO:0007669"/>
    <property type="project" value="UniProtKB-KW"/>
</dbReference>
<name>A0A9W8V872_9HYPO</name>
<feature type="transmembrane region" description="Helical" evidence="7">
    <location>
        <begin position="34"/>
        <end position="56"/>
    </location>
</feature>
<keyword evidence="7" id="KW-1133">Transmembrane helix</keyword>
<feature type="transmembrane region" description="Helical" evidence="7">
    <location>
        <begin position="251"/>
        <end position="270"/>
    </location>
</feature>
<dbReference type="CDD" id="cd00067">
    <property type="entry name" value="GAL4"/>
    <property type="match status" value="1"/>
</dbReference>
<evidence type="ECO:0000256" key="5">
    <source>
        <dbReference type="ARBA" id="ARBA00023163"/>
    </source>
</evidence>
<dbReference type="GO" id="GO:0000981">
    <property type="term" value="F:DNA-binding transcription factor activity, RNA polymerase II-specific"/>
    <property type="evidence" value="ECO:0007669"/>
    <property type="project" value="InterPro"/>
</dbReference>
<dbReference type="SUPFAM" id="SSF57701">
    <property type="entry name" value="Zn2/Cys6 DNA-binding domain"/>
    <property type="match status" value="1"/>
</dbReference>
<feature type="transmembrane region" description="Helical" evidence="7">
    <location>
        <begin position="120"/>
        <end position="139"/>
    </location>
</feature>
<evidence type="ECO:0000259" key="8">
    <source>
        <dbReference type="Pfam" id="PF00172"/>
    </source>
</evidence>
<evidence type="ECO:0000256" key="4">
    <source>
        <dbReference type="ARBA" id="ARBA00023125"/>
    </source>
</evidence>
<evidence type="ECO:0000313" key="10">
    <source>
        <dbReference type="Proteomes" id="UP001152049"/>
    </source>
</evidence>
<dbReference type="Gene3D" id="4.10.240.10">
    <property type="entry name" value="Zn(2)-C6 fungal-type DNA-binding domain"/>
    <property type="match status" value="1"/>
</dbReference>
<keyword evidence="7" id="KW-0812">Transmembrane</keyword>
<dbReference type="GO" id="GO:0008270">
    <property type="term" value="F:zinc ion binding"/>
    <property type="evidence" value="ECO:0007669"/>
    <property type="project" value="InterPro"/>
</dbReference>
<protein>
    <recommendedName>
        <fullName evidence="8">Zn(2)-C6 fungal-type domain-containing protein</fullName>
    </recommendedName>
</protein>
<dbReference type="Proteomes" id="UP001152049">
    <property type="component" value="Unassembled WGS sequence"/>
</dbReference>
<dbReference type="PANTHER" id="PTHR36206">
    <property type="entry name" value="ASPERCRYPTIN BIOSYNTHESIS CLUSTER-SPECIFIC TRANSCRIPTION REGULATOR ATNN-RELATED"/>
    <property type="match status" value="1"/>
</dbReference>
<keyword evidence="1" id="KW-0479">Metal-binding</keyword>
<dbReference type="Pfam" id="PF00172">
    <property type="entry name" value="Zn_clus"/>
    <property type="match status" value="1"/>
</dbReference>
<comment type="caution">
    <text evidence="9">The sequence shown here is derived from an EMBL/GenBank/DDBJ whole genome shotgun (WGS) entry which is preliminary data.</text>
</comment>
<evidence type="ECO:0000256" key="7">
    <source>
        <dbReference type="SAM" id="Phobius"/>
    </source>
</evidence>
<feature type="domain" description="Zn(2)-C6 fungal-type" evidence="8">
    <location>
        <begin position="271"/>
        <end position="296"/>
    </location>
</feature>
<keyword evidence="6" id="KW-0539">Nucleus</keyword>
<evidence type="ECO:0000256" key="2">
    <source>
        <dbReference type="ARBA" id="ARBA00022833"/>
    </source>
</evidence>